<evidence type="ECO:0000256" key="1">
    <source>
        <dbReference type="ARBA" id="ARBA00038240"/>
    </source>
</evidence>
<dbReference type="GO" id="GO:0004413">
    <property type="term" value="F:homoserine kinase activity"/>
    <property type="evidence" value="ECO:0007669"/>
    <property type="project" value="TreeGrafter"/>
</dbReference>
<dbReference type="Pfam" id="PF01636">
    <property type="entry name" value="APH"/>
    <property type="match status" value="1"/>
</dbReference>
<comment type="similarity">
    <text evidence="1">Belongs to the pseudomonas-type ThrB family.</text>
</comment>
<dbReference type="InterPro" id="IPR011009">
    <property type="entry name" value="Kinase-like_dom_sf"/>
</dbReference>
<dbReference type="PANTHER" id="PTHR21064:SF6">
    <property type="entry name" value="AMINOGLYCOSIDE PHOSPHOTRANSFERASE DOMAIN-CONTAINING PROTEIN"/>
    <property type="match status" value="1"/>
</dbReference>
<dbReference type="SUPFAM" id="SSF56112">
    <property type="entry name" value="Protein kinase-like (PK-like)"/>
    <property type="match status" value="1"/>
</dbReference>
<dbReference type="Gene3D" id="3.30.200.20">
    <property type="entry name" value="Phosphorylase Kinase, domain 1"/>
    <property type="match status" value="1"/>
</dbReference>
<sequence>MVTPEMLSKAAKSFAFDVRTLRLISRSTNEVYRFTKNNESFILRLSEKPLAYAEKIRGELDWLQFLAQNGVRVSLPVKTIDHDIMAVFADDETCFIATVFEMAPGTFFDKNDPLLWGGAVFKQWGETMGKMHRLSRRFIPSNDAEKREDWSRSKIDNPYLRHGKYAVLLEKLRKLENIMDSLPREGEAYGLIHNDFHPYNFHVDGDLMTVFDFDDCLYGWFSLDIAIAAAHAVWGDPRKRIGSPKTNSLKSF</sequence>
<keyword evidence="4" id="KW-1185">Reference proteome</keyword>
<protein>
    <recommendedName>
        <fullName evidence="2">Aminoglycoside phosphotransferase domain-containing protein</fullName>
    </recommendedName>
</protein>
<dbReference type="RefSeq" id="WP_160037526.1">
    <property type="nucleotide sequence ID" value="NZ_BORQ01000001.1"/>
</dbReference>
<proteinExistence type="inferred from homology"/>
<dbReference type="PANTHER" id="PTHR21064">
    <property type="entry name" value="AMINOGLYCOSIDE PHOSPHOTRANSFERASE DOMAIN-CONTAINING PROTEIN-RELATED"/>
    <property type="match status" value="1"/>
</dbReference>
<dbReference type="GO" id="GO:0009088">
    <property type="term" value="P:threonine biosynthetic process"/>
    <property type="evidence" value="ECO:0007669"/>
    <property type="project" value="TreeGrafter"/>
</dbReference>
<accession>A0A919XFG2</accession>
<evidence type="ECO:0000259" key="2">
    <source>
        <dbReference type="Pfam" id="PF01636"/>
    </source>
</evidence>
<feature type="domain" description="Aminoglycoside phosphotransferase" evidence="2">
    <location>
        <begin position="25"/>
        <end position="235"/>
    </location>
</feature>
<dbReference type="EMBL" id="BORQ01000001">
    <property type="protein sequence ID" value="GIO29827.1"/>
    <property type="molecule type" value="Genomic_DNA"/>
</dbReference>
<comment type="caution">
    <text evidence="3">The sequence shown here is derived from an EMBL/GenBank/DDBJ whole genome shotgun (WGS) entry which is preliminary data.</text>
</comment>
<reference evidence="3" key="1">
    <citation type="submission" date="2021-03" db="EMBL/GenBank/DDBJ databases">
        <title>Antimicrobial resistance genes in bacteria isolated from Japanese honey, and their potential for conferring macrolide and lincosamide resistance in the American foulbrood pathogen Paenibacillus larvae.</title>
        <authorList>
            <person name="Okamoto M."/>
            <person name="Kumagai M."/>
            <person name="Kanamori H."/>
            <person name="Takamatsu D."/>
        </authorList>
    </citation>
    <scope>NUCLEOTIDE SEQUENCE</scope>
    <source>
        <strain evidence="3">J2TS6</strain>
    </source>
</reference>
<evidence type="ECO:0000313" key="3">
    <source>
        <dbReference type="EMBL" id="GIO29827.1"/>
    </source>
</evidence>
<dbReference type="Gene3D" id="3.90.1200.10">
    <property type="match status" value="1"/>
</dbReference>
<name>A0A919XFG2_9BACL</name>
<evidence type="ECO:0000313" key="4">
    <source>
        <dbReference type="Proteomes" id="UP000679779"/>
    </source>
</evidence>
<gene>
    <name evidence="3" type="ORF">J2TS6_09680</name>
</gene>
<dbReference type="AlphaFoldDB" id="A0A919XFG2"/>
<organism evidence="3 4">
    <name type="scientific">Paenibacillus albilobatus</name>
    <dbReference type="NCBI Taxonomy" id="2716884"/>
    <lineage>
        <taxon>Bacteria</taxon>
        <taxon>Bacillati</taxon>
        <taxon>Bacillota</taxon>
        <taxon>Bacilli</taxon>
        <taxon>Bacillales</taxon>
        <taxon>Paenibacillaceae</taxon>
        <taxon>Paenibacillus</taxon>
    </lineage>
</organism>
<dbReference type="InterPro" id="IPR050249">
    <property type="entry name" value="Pseudomonas-type_ThrB"/>
</dbReference>
<dbReference type="InterPro" id="IPR002575">
    <property type="entry name" value="Aminoglycoside_PTrfase"/>
</dbReference>
<dbReference type="Proteomes" id="UP000679779">
    <property type="component" value="Unassembled WGS sequence"/>
</dbReference>